<dbReference type="InterPro" id="IPR002110">
    <property type="entry name" value="Ankyrin_rpt"/>
</dbReference>
<dbReference type="SMART" id="SM00248">
    <property type="entry name" value="ANK"/>
    <property type="match status" value="2"/>
</dbReference>
<dbReference type="InterPro" id="IPR036770">
    <property type="entry name" value="Ankyrin_rpt-contain_sf"/>
</dbReference>
<dbReference type="InterPro" id="IPR052072">
    <property type="entry name" value="Vascular_dev_regulator"/>
</dbReference>
<feature type="repeat" description="ANK" evidence="1">
    <location>
        <begin position="153"/>
        <end position="185"/>
    </location>
</feature>
<accession>A0A1X2IQU0</accession>
<dbReference type="Gene3D" id="1.25.40.20">
    <property type="entry name" value="Ankyrin repeat-containing domain"/>
    <property type="match status" value="1"/>
</dbReference>
<evidence type="ECO:0000259" key="3">
    <source>
        <dbReference type="PROSITE" id="PS51126"/>
    </source>
</evidence>
<dbReference type="PROSITE" id="PS51126">
    <property type="entry name" value="DILUTE"/>
    <property type="match status" value="1"/>
</dbReference>
<dbReference type="Pfam" id="PF12796">
    <property type="entry name" value="Ank_2"/>
    <property type="match status" value="1"/>
</dbReference>
<dbReference type="PANTHER" id="PTHR16027:SF6">
    <property type="entry name" value="DILUTE DOMAIN-CONTAINING PROTEIN"/>
    <property type="match status" value="1"/>
</dbReference>
<dbReference type="AlphaFoldDB" id="A0A1X2IQU0"/>
<feature type="compositionally biased region" description="Polar residues" evidence="2">
    <location>
        <begin position="746"/>
        <end position="768"/>
    </location>
</feature>
<name>A0A1X2IQU0_9FUNG</name>
<reference evidence="4 5" key="1">
    <citation type="submission" date="2016-07" db="EMBL/GenBank/DDBJ databases">
        <title>Pervasive Adenine N6-methylation of Active Genes in Fungi.</title>
        <authorList>
            <consortium name="DOE Joint Genome Institute"/>
            <person name="Mondo S.J."/>
            <person name="Dannebaum R.O."/>
            <person name="Kuo R.C."/>
            <person name="Labutti K."/>
            <person name="Haridas S."/>
            <person name="Kuo A."/>
            <person name="Salamov A."/>
            <person name="Ahrendt S.R."/>
            <person name="Lipzen A."/>
            <person name="Sullivan W."/>
            <person name="Andreopoulos W.B."/>
            <person name="Clum A."/>
            <person name="Lindquist E."/>
            <person name="Daum C."/>
            <person name="Ramamoorthy G.K."/>
            <person name="Gryganskyi A."/>
            <person name="Culley D."/>
            <person name="Magnuson J.K."/>
            <person name="James T.Y."/>
            <person name="O'Malley M.A."/>
            <person name="Stajich J.E."/>
            <person name="Spatafora J.W."/>
            <person name="Visel A."/>
            <person name="Grigoriev I.V."/>
        </authorList>
    </citation>
    <scope>NUCLEOTIDE SEQUENCE [LARGE SCALE GENOMIC DNA]</scope>
    <source>
        <strain evidence="4 5">NRRL 1336</strain>
    </source>
</reference>
<feature type="domain" description="Dilute" evidence="3">
    <location>
        <begin position="440"/>
        <end position="715"/>
    </location>
</feature>
<dbReference type="InterPro" id="IPR002710">
    <property type="entry name" value="Dilute_dom"/>
</dbReference>
<sequence>MSTVDDTVRLQNKMIQDDQDTVEQQKQRYENMSYDEMAQHMENNYKELSGILGSGGQPLLRSSSIASLDEDDDQGTTTGTSASSMSLSSSSETTFDDERIVDQAHVDDSTKRIKMNKLFSRAASSGDLDRLAMFLAPNDKYRHYIDINVKDEDGTTPLIYASCFGKLDVVQTLLDADADTNIQDSFGWSALMWATNNSHEPIVKLLLEHGASSNTKSAKGRTVMDFVNTEKNQKMAELILNNPNTTSNPRDSLSSTTSSIAMGRIRSSTSSYSMLENDQDFYYHSTMDGYDAFMAEEAERRQKLLDSLALMGIDDDDFDDDDMYDDDNNSTNGLTNYDEEDDNDDDIAFCWDKCLPDQMFVFNQEKLPALLDTIINHAQAALATSTDEVDETAAVGENNDLPNKEMDHSVAVWTPANIIFLLARFAHYFCTSEVLDEVLQQSLDRINHLVTTHSNDINVLTYWMTNYTQLLYYLKKDHGLVGATAEYQLQLSEYISETYTLMIHDVQHQLSKLLEPGMLGYGVIPGMEDVHFTDDWQRFFRRGNNIQQPTTSSTSSTSVLGIAATPRAVIAVLSSALDVMQQNKVQPTILIQALAQFLHYISCDLFNHVLKTKKLMCRSKALQIRMNLSYVEDWVRHHGLPTRLLSYLAPTIQLLQLLQCLSQLQDVPSLMDTLAACDALNALQVKRCIVKYRYEVGERRISDDIEQYVVQLAGDMVKYRQARQSSSIDLPRPQQLTKLVAEAAQEQPTTDAGSTTMTRSSSDFTATKPSHGGGGGTALRRSQSTSRPESMYQVLGNFMSGTGLVSSQSEPPVSSSSSSIQQEQETSDLQQDATVTNDDILDNSVTAEDEEVNDMYETKDTKFLLPFKVPPMAHMNNAYNANHALFSGGVPPLSFGSDDQEESPSTIQQPPTTTMVPTIPDTWMDLLDGAH</sequence>
<proteinExistence type="predicted"/>
<evidence type="ECO:0000313" key="5">
    <source>
        <dbReference type="Proteomes" id="UP000193560"/>
    </source>
</evidence>
<dbReference type="PROSITE" id="PS50297">
    <property type="entry name" value="ANK_REP_REGION"/>
    <property type="match status" value="2"/>
</dbReference>
<feature type="repeat" description="ANK" evidence="1">
    <location>
        <begin position="186"/>
        <end position="218"/>
    </location>
</feature>
<keyword evidence="5" id="KW-1185">Reference proteome</keyword>
<dbReference type="PRINTS" id="PR01415">
    <property type="entry name" value="ANKYRIN"/>
</dbReference>
<dbReference type="EMBL" id="MCGE01000006">
    <property type="protein sequence ID" value="ORZ20618.1"/>
    <property type="molecule type" value="Genomic_DNA"/>
</dbReference>
<evidence type="ECO:0000313" key="4">
    <source>
        <dbReference type="EMBL" id="ORZ20618.1"/>
    </source>
</evidence>
<feature type="region of interest" description="Disordered" evidence="2">
    <location>
        <begin position="743"/>
        <end position="789"/>
    </location>
</feature>
<dbReference type="PROSITE" id="PS50088">
    <property type="entry name" value="ANK_REPEAT"/>
    <property type="match status" value="2"/>
</dbReference>
<evidence type="ECO:0000256" key="1">
    <source>
        <dbReference type="PROSITE-ProRule" id="PRU00023"/>
    </source>
</evidence>
<evidence type="ECO:0000256" key="2">
    <source>
        <dbReference type="SAM" id="MobiDB-lite"/>
    </source>
</evidence>
<feature type="region of interest" description="Disordered" evidence="2">
    <location>
        <begin position="67"/>
        <end position="96"/>
    </location>
</feature>
<comment type="caution">
    <text evidence="4">The sequence shown here is derived from an EMBL/GenBank/DDBJ whole genome shotgun (WGS) entry which is preliminary data.</text>
</comment>
<feature type="region of interest" description="Disordered" evidence="2">
    <location>
        <begin position="891"/>
        <end position="918"/>
    </location>
</feature>
<dbReference type="GO" id="GO:0051020">
    <property type="term" value="F:GTPase binding"/>
    <property type="evidence" value="ECO:0007669"/>
    <property type="project" value="TreeGrafter"/>
</dbReference>
<dbReference type="STRING" id="90262.A0A1X2IQU0"/>
<keyword evidence="1" id="KW-0040">ANK repeat</keyword>
<feature type="compositionally biased region" description="Low complexity" evidence="2">
    <location>
        <begin position="76"/>
        <end position="93"/>
    </location>
</feature>
<gene>
    <name evidence="4" type="ORF">BCR42DRAFT_370456</name>
</gene>
<dbReference type="SUPFAM" id="SSF48403">
    <property type="entry name" value="Ankyrin repeat"/>
    <property type="match status" value="1"/>
</dbReference>
<dbReference type="Pfam" id="PF01843">
    <property type="entry name" value="DIL"/>
    <property type="match status" value="1"/>
</dbReference>
<dbReference type="OrthoDB" id="426293at2759"/>
<dbReference type="PANTHER" id="PTHR16027">
    <property type="entry name" value="DILUTE DOMAIN-CONTAINING PROTEIN YPR089W"/>
    <property type="match status" value="1"/>
</dbReference>
<organism evidence="4 5">
    <name type="scientific">Absidia repens</name>
    <dbReference type="NCBI Taxonomy" id="90262"/>
    <lineage>
        <taxon>Eukaryota</taxon>
        <taxon>Fungi</taxon>
        <taxon>Fungi incertae sedis</taxon>
        <taxon>Mucoromycota</taxon>
        <taxon>Mucoromycotina</taxon>
        <taxon>Mucoromycetes</taxon>
        <taxon>Mucorales</taxon>
        <taxon>Cunninghamellaceae</taxon>
        <taxon>Absidia</taxon>
    </lineage>
</organism>
<feature type="compositionally biased region" description="Low complexity" evidence="2">
    <location>
        <begin position="805"/>
        <end position="824"/>
    </location>
</feature>
<dbReference type="SMART" id="SM01132">
    <property type="entry name" value="DIL"/>
    <property type="match status" value="1"/>
</dbReference>
<dbReference type="Proteomes" id="UP000193560">
    <property type="component" value="Unassembled WGS sequence"/>
</dbReference>
<protein>
    <recommendedName>
        <fullName evidence="3">Dilute domain-containing protein</fullName>
    </recommendedName>
</protein>
<feature type="compositionally biased region" description="Polar residues" evidence="2">
    <location>
        <begin position="828"/>
        <end position="837"/>
    </location>
</feature>
<feature type="region of interest" description="Disordered" evidence="2">
    <location>
        <begin position="801"/>
        <end position="843"/>
    </location>
</feature>
<feature type="compositionally biased region" description="Low complexity" evidence="2">
    <location>
        <begin position="903"/>
        <end position="914"/>
    </location>
</feature>